<gene>
    <name evidence="1" type="ORF">DIS24_g6638</name>
</gene>
<evidence type="ECO:0000313" key="2">
    <source>
        <dbReference type="Proteomes" id="UP001175001"/>
    </source>
</evidence>
<evidence type="ECO:0000313" key="1">
    <source>
        <dbReference type="EMBL" id="KAK0650623.1"/>
    </source>
</evidence>
<protein>
    <submittedName>
        <fullName evidence="1">Uncharacterized protein</fullName>
    </submittedName>
</protein>
<keyword evidence="2" id="KW-1185">Reference proteome</keyword>
<proteinExistence type="predicted"/>
<name>A0AA39YDF2_9PEZI</name>
<dbReference type="AlphaFoldDB" id="A0AA39YDF2"/>
<comment type="caution">
    <text evidence="1">The sequence shown here is derived from an EMBL/GenBank/DDBJ whole genome shotgun (WGS) entry which is preliminary data.</text>
</comment>
<accession>A0AA39YDF2</accession>
<dbReference type="Proteomes" id="UP001175001">
    <property type="component" value="Unassembled WGS sequence"/>
</dbReference>
<sequence length="117" mass="13844">MAAEEDEYYRRYSPYMNEAMAGTMVLEFDIDEPLPTSQKPKIFSKASWKWLGIWNSRILEETAMTNYDFDNDLERNLYWHLDRQGCLKTSFSKLHDIYALGVVLLEIGLWEMALSLY</sequence>
<dbReference type="EMBL" id="JAUJDW010000034">
    <property type="protein sequence ID" value="KAK0650623.1"/>
    <property type="molecule type" value="Genomic_DNA"/>
</dbReference>
<organism evidence="1 2">
    <name type="scientific">Lasiodiplodia hormozganensis</name>
    <dbReference type="NCBI Taxonomy" id="869390"/>
    <lineage>
        <taxon>Eukaryota</taxon>
        <taxon>Fungi</taxon>
        <taxon>Dikarya</taxon>
        <taxon>Ascomycota</taxon>
        <taxon>Pezizomycotina</taxon>
        <taxon>Dothideomycetes</taxon>
        <taxon>Dothideomycetes incertae sedis</taxon>
        <taxon>Botryosphaeriales</taxon>
        <taxon>Botryosphaeriaceae</taxon>
        <taxon>Lasiodiplodia</taxon>
    </lineage>
</organism>
<reference evidence="1" key="1">
    <citation type="submission" date="2023-06" db="EMBL/GenBank/DDBJ databases">
        <title>Multi-omics analyses reveal the molecular pathogenesis toolkit of Lasiodiplodia hormozganensis, a cross-kingdom pathogen.</title>
        <authorList>
            <person name="Felix C."/>
            <person name="Meneses R."/>
            <person name="Goncalves M.F.M."/>
            <person name="Tilleman L."/>
            <person name="Duarte A.S."/>
            <person name="Jorrin-Novo J.V."/>
            <person name="Van De Peer Y."/>
            <person name="Deforce D."/>
            <person name="Van Nieuwerburgh F."/>
            <person name="Esteves A.C."/>
            <person name="Alves A."/>
        </authorList>
    </citation>
    <scope>NUCLEOTIDE SEQUENCE</scope>
    <source>
        <strain evidence="1">CBS 339.90</strain>
    </source>
</reference>